<protein>
    <submittedName>
        <fullName evidence="1">Uncharacterized protein</fullName>
    </submittedName>
</protein>
<reference evidence="2" key="1">
    <citation type="journal article" date="2019" name="Int. J. Syst. Evol. Microbiol.">
        <title>The Global Catalogue of Microorganisms (GCM) 10K type strain sequencing project: providing services to taxonomists for standard genome sequencing and annotation.</title>
        <authorList>
            <consortium name="The Broad Institute Genomics Platform"/>
            <consortium name="The Broad Institute Genome Sequencing Center for Infectious Disease"/>
            <person name="Wu L."/>
            <person name="Ma J."/>
        </authorList>
    </citation>
    <scope>NUCLEOTIDE SEQUENCE [LARGE SCALE GENOMIC DNA]</scope>
    <source>
        <strain evidence="2">CCM 8980</strain>
    </source>
</reference>
<dbReference type="EMBL" id="JBHTOC010000009">
    <property type="protein sequence ID" value="MFD1429990.1"/>
    <property type="molecule type" value="Genomic_DNA"/>
</dbReference>
<organism evidence="1 2">
    <name type="scientific">Lacticaseibacillus mingshuiensis</name>
    <dbReference type="NCBI Taxonomy" id="2799574"/>
    <lineage>
        <taxon>Bacteria</taxon>
        <taxon>Bacillati</taxon>
        <taxon>Bacillota</taxon>
        <taxon>Bacilli</taxon>
        <taxon>Lactobacillales</taxon>
        <taxon>Lactobacillaceae</taxon>
        <taxon>Lacticaseibacillus</taxon>
    </lineage>
</organism>
<dbReference type="Proteomes" id="UP001597196">
    <property type="component" value="Unassembled WGS sequence"/>
</dbReference>
<keyword evidence="2" id="KW-1185">Reference proteome</keyword>
<dbReference type="RefSeq" id="WP_379887473.1">
    <property type="nucleotide sequence ID" value="NZ_JBHTOC010000009.1"/>
</dbReference>
<proteinExistence type="predicted"/>
<evidence type="ECO:0000313" key="1">
    <source>
        <dbReference type="EMBL" id="MFD1429990.1"/>
    </source>
</evidence>
<evidence type="ECO:0000313" key="2">
    <source>
        <dbReference type="Proteomes" id="UP001597196"/>
    </source>
</evidence>
<name>A0ABW4CJR0_9LACO</name>
<sequence length="62" mass="7180">MAEPLIAVDPQPVADESEPIFGNKKRRAEKYFLHGRRQFTSNLFTSDPVSAQKRRLRIRGRP</sequence>
<accession>A0ABW4CJR0</accession>
<gene>
    <name evidence="1" type="ORF">ACFQ4P_06990</name>
</gene>
<comment type="caution">
    <text evidence="1">The sequence shown here is derived from an EMBL/GenBank/DDBJ whole genome shotgun (WGS) entry which is preliminary data.</text>
</comment>